<keyword evidence="6 9" id="KW-0472">Membrane</keyword>
<name>A0AAD0RHP0_9BACT</name>
<dbReference type="GeneID" id="44004703"/>
<comment type="subcellular location">
    <subcellularLocation>
        <location evidence="1">Cell membrane</location>
        <topology evidence="1">Multi-pass membrane protein</topology>
    </subcellularLocation>
</comment>
<evidence type="ECO:0000313" key="12">
    <source>
        <dbReference type="Proteomes" id="UP000093205"/>
    </source>
</evidence>
<dbReference type="GO" id="GO:0007165">
    <property type="term" value="P:signal transduction"/>
    <property type="evidence" value="ECO:0007669"/>
    <property type="project" value="UniProtKB-KW"/>
</dbReference>
<dbReference type="InterPro" id="IPR029151">
    <property type="entry name" value="Sensor-like_sf"/>
</dbReference>
<organism evidence="11 12">
    <name type="scientific">Campylobacter hepaticus</name>
    <dbReference type="NCBI Taxonomy" id="1813019"/>
    <lineage>
        <taxon>Bacteria</taxon>
        <taxon>Pseudomonadati</taxon>
        <taxon>Campylobacterota</taxon>
        <taxon>Epsilonproteobacteria</taxon>
        <taxon>Campylobacterales</taxon>
        <taxon>Campylobacteraceae</taxon>
        <taxon>Campylobacter</taxon>
    </lineage>
</organism>
<keyword evidence="3" id="KW-0145">Chemotaxis</keyword>
<dbReference type="Pfam" id="PF00015">
    <property type="entry name" value="MCPsignal"/>
    <property type="match status" value="1"/>
</dbReference>
<feature type="transmembrane region" description="Helical" evidence="9">
    <location>
        <begin position="281"/>
        <end position="307"/>
    </location>
</feature>
<dbReference type="SUPFAM" id="SSF58104">
    <property type="entry name" value="Methyl-accepting chemotaxis protein (MCP) signaling domain"/>
    <property type="match status" value="1"/>
</dbReference>
<evidence type="ECO:0000256" key="8">
    <source>
        <dbReference type="PROSITE-ProRule" id="PRU00284"/>
    </source>
</evidence>
<evidence type="ECO:0000256" key="3">
    <source>
        <dbReference type="ARBA" id="ARBA00022500"/>
    </source>
</evidence>
<evidence type="ECO:0000256" key="4">
    <source>
        <dbReference type="ARBA" id="ARBA00022692"/>
    </source>
</evidence>
<reference evidence="11 12" key="1">
    <citation type="submission" date="2018-08" db="EMBL/GenBank/DDBJ databases">
        <title>Survival mechanisms of Campylobacter hepaticus identified by genomic analysis and comparative transcriptomic analysis of in vivo and in vitro derived bacteria.</title>
        <authorList>
            <person name="Van T.T.H."/>
            <person name="Moore R.J."/>
        </authorList>
    </citation>
    <scope>NUCLEOTIDE SEQUENCE [LARGE SCALE GENOMIC DNA]</scope>
    <source>
        <strain evidence="11 12">HV10</strain>
    </source>
</reference>
<dbReference type="AlphaFoldDB" id="A0AAD0RHP0"/>
<evidence type="ECO:0000256" key="1">
    <source>
        <dbReference type="ARBA" id="ARBA00004651"/>
    </source>
</evidence>
<dbReference type="GO" id="GO:0006935">
    <property type="term" value="P:chemotaxis"/>
    <property type="evidence" value="ECO:0007669"/>
    <property type="project" value="UniProtKB-KW"/>
</dbReference>
<feature type="domain" description="Methyl-accepting transducer" evidence="10">
    <location>
        <begin position="452"/>
        <end position="640"/>
    </location>
</feature>
<evidence type="ECO:0000256" key="2">
    <source>
        <dbReference type="ARBA" id="ARBA00022475"/>
    </source>
</evidence>
<dbReference type="InterPro" id="IPR004089">
    <property type="entry name" value="MCPsignal_dom"/>
</dbReference>
<gene>
    <name evidence="11" type="ORF">A2J15_004135</name>
</gene>
<evidence type="ECO:0000256" key="5">
    <source>
        <dbReference type="ARBA" id="ARBA00022989"/>
    </source>
</evidence>
<evidence type="ECO:0000259" key="10">
    <source>
        <dbReference type="PROSITE" id="PS50111"/>
    </source>
</evidence>
<dbReference type="InterPro" id="IPR033479">
    <property type="entry name" value="dCache_1"/>
</dbReference>
<protein>
    <submittedName>
        <fullName evidence="11">Methyl-accepting chemotaxis protein</fullName>
    </submittedName>
</protein>
<dbReference type="GO" id="GO:0005886">
    <property type="term" value="C:plasma membrane"/>
    <property type="evidence" value="ECO:0007669"/>
    <property type="project" value="UniProtKB-SubCell"/>
</dbReference>
<keyword evidence="5 9" id="KW-1133">Transmembrane helix</keyword>
<dbReference type="SMART" id="SM00283">
    <property type="entry name" value="MA"/>
    <property type="match status" value="1"/>
</dbReference>
<dbReference type="CDD" id="cd12913">
    <property type="entry name" value="PDC1_MCP_like"/>
    <property type="match status" value="1"/>
</dbReference>
<keyword evidence="4 9" id="KW-0812">Transmembrane</keyword>
<keyword evidence="12" id="KW-1185">Reference proteome</keyword>
<dbReference type="Proteomes" id="UP000093205">
    <property type="component" value="Chromosome"/>
</dbReference>
<dbReference type="PANTHER" id="PTHR32089:SF112">
    <property type="entry name" value="LYSOZYME-LIKE PROTEIN-RELATED"/>
    <property type="match status" value="1"/>
</dbReference>
<dbReference type="Gene3D" id="3.30.450.20">
    <property type="entry name" value="PAS domain"/>
    <property type="match status" value="1"/>
</dbReference>
<feature type="transmembrane region" description="Helical" evidence="9">
    <location>
        <begin position="12"/>
        <end position="30"/>
    </location>
</feature>
<keyword evidence="2" id="KW-1003">Cell membrane</keyword>
<dbReference type="Gene3D" id="6.10.340.10">
    <property type="match status" value="1"/>
</dbReference>
<evidence type="ECO:0000256" key="9">
    <source>
        <dbReference type="SAM" id="Phobius"/>
    </source>
</evidence>
<dbReference type="PANTHER" id="PTHR32089">
    <property type="entry name" value="METHYL-ACCEPTING CHEMOTAXIS PROTEIN MCPB"/>
    <property type="match status" value="1"/>
</dbReference>
<accession>A0AAD0RHP0</accession>
<dbReference type="SUPFAM" id="SSF103190">
    <property type="entry name" value="Sensory domain-like"/>
    <property type="match status" value="1"/>
</dbReference>
<evidence type="ECO:0000256" key="7">
    <source>
        <dbReference type="ARBA" id="ARBA00023224"/>
    </source>
</evidence>
<dbReference type="EMBL" id="CP031611">
    <property type="protein sequence ID" value="AXP08895.1"/>
    <property type="molecule type" value="Genomic_DNA"/>
</dbReference>
<evidence type="ECO:0000313" key="11">
    <source>
        <dbReference type="EMBL" id="AXP08895.1"/>
    </source>
</evidence>
<dbReference type="Pfam" id="PF02743">
    <property type="entry name" value="dCache_1"/>
    <property type="match status" value="1"/>
</dbReference>
<keyword evidence="7 8" id="KW-0807">Transducer</keyword>
<sequence>MNSIKIKLSIIANLIAVFALIILGIVNFYFTKSALYEATLISETELLKVTQLAIEDRRAADLSFINNLTQDIMNMPYSSINTKEGIINKIGPMLKLYRHSANALNVYIGLENGELLISQKSDDANTVSSIINNLDVRNREWYQEAVKSNDFFSSPAYIDSITKKYIVTYSKAIYKDNKFIGVIGIDISLTDLQDLIAKTPGNTFVFDSKNKIFAATNKELLNPGVDHSPVLNAFKKYGDYKFFSYTLNDQERLGTCTKIFSYTACITESADIINQPILKAAFIQIVAVVIIIILSVILLYFIVSYYLSPLKSIQQGLNSFFDFINHKTKNVSTIEVKSKDEFGQISSAINENILQTKKGLEQDNQAVKESVQTVSIVEGGNLTARITANPRNPQLIELKNVLNKLLDVLQARVGSDMNIIHRIFEEYKSLDFRNKINNASGSVELTTNALCDEIVKMLKQSSDFANALANESGKLQTAVQSLTSSSNSQAQSLEETAAALEEITSSMQNVSVKTSDVITQSEEIKNVTGIIGDIADQINLLALNAAIEAARAGEHGRGFAVVADEVRKLAERTQKSLSEIEANTNLLVQSINDMAESIKEQTSGITQINESVAQIDQTTKDNVEIANESAIISNTVSDIANNILEDVKKKRF</sequence>
<dbReference type="KEGG" id="chw:A2J15_004135"/>
<dbReference type="PROSITE" id="PS50111">
    <property type="entry name" value="CHEMOTAXIS_TRANSDUC_2"/>
    <property type="match status" value="1"/>
</dbReference>
<dbReference type="Gene3D" id="1.10.287.950">
    <property type="entry name" value="Methyl-accepting chemotaxis protein"/>
    <property type="match status" value="1"/>
</dbReference>
<proteinExistence type="predicted"/>
<dbReference type="RefSeq" id="WP_116980490.1">
    <property type="nucleotide sequence ID" value="NZ_CP031611.1"/>
</dbReference>
<evidence type="ECO:0000256" key="6">
    <source>
        <dbReference type="ARBA" id="ARBA00023136"/>
    </source>
</evidence>